<feature type="signal peptide" evidence="2">
    <location>
        <begin position="1"/>
        <end position="20"/>
    </location>
</feature>
<keyword evidence="1" id="KW-0802">TPR repeat</keyword>
<dbReference type="SUPFAM" id="SSF48452">
    <property type="entry name" value="TPR-like"/>
    <property type="match status" value="3"/>
</dbReference>
<dbReference type="PANTHER" id="PTHR12558">
    <property type="entry name" value="CELL DIVISION CYCLE 16,23,27"/>
    <property type="match status" value="1"/>
</dbReference>
<name>A0A1H8J4Z4_9RHOB</name>
<proteinExistence type="predicted"/>
<dbReference type="RefSeq" id="WP_091845948.1">
    <property type="nucleotide sequence ID" value="NZ_FOCM01000006.1"/>
</dbReference>
<accession>A0A1H8J4Z4</accession>
<dbReference type="InterPro" id="IPR011990">
    <property type="entry name" value="TPR-like_helical_dom_sf"/>
</dbReference>
<evidence type="ECO:0000313" key="3">
    <source>
        <dbReference type="EMBL" id="SEN75894.1"/>
    </source>
</evidence>
<keyword evidence="2" id="KW-0732">Signal</keyword>
<gene>
    <name evidence="3" type="ORF">SAMN04488011_10677</name>
</gene>
<dbReference type="Pfam" id="PF13432">
    <property type="entry name" value="TPR_16"/>
    <property type="match status" value="3"/>
</dbReference>
<dbReference type="Proteomes" id="UP000199372">
    <property type="component" value="Unassembled WGS sequence"/>
</dbReference>
<feature type="repeat" description="TPR" evidence="1">
    <location>
        <begin position="391"/>
        <end position="424"/>
    </location>
</feature>
<dbReference type="PROSITE" id="PS50005">
    <property type="entry name" value="TPR"/>
    <property type="match status" value="2"/>
</dbReference>
<dbReference type="SMART" id="SM00028">
    <property type="entry name" value="TPR"/>
    <property type="match status" value="6"/>
</dbReference>
<dbReference type="AlphaFoldDB" id="A0A1H8J4Z4"/>
<sequence>MFRPLLLAAALSLPAPAVLADVNPGAYLAARQAQMDNDYREATRYLTQAMLQDPNNLAILEQLTGAFMSLGEIDRADTIALRLAQEGGTSQLANLALLTERAKQGDWADILADMDAGMTVGPLFDGLAKAWALIGDRQVDAALAAFDAVAEEDGLAAYGTYHKGLALASLGRFDEAEALFSTDDLQLTRRGLMAHAQVLTQVGRFDEAAAVLDAGFGGGTLDAPLTAMKEAIAEGQTLDFTIAPDATAGTAELAFDIANVLLSEAAPAYTLLYGRVVEYLRPDHVEALLMNTSLLEQLEQYDLAIEALAAVPEDDPAFTAAEVGRAEILATAGRPEEGIAVLRQMAEEHPDVAMVHMTLGDALRNEEMYAEAQEAYTDAIDLFSGDEPDFWVAFFARAVTHERLDDWPAAKSDFRRALDLNPDSPAVLNYLGYSMLERGEDFEEALSMIERAVEARPQSGAIVDSLGWGLYRLGRFDEAVEPMERAVALMPVDPVVNDHLGDVYWMVGRKLEARFQWQRALSFVENDQNDEVDPDRIRRKLEVGLDVVLEEEDGTPLVAEDGG</sequence>
<keyword evidence="4" id="KW-1185">Reference proteome</keyword>
<dbReference type="EMBL" id="FOCM01000006">
    <property type="protein sequence ID" value="SEN75894.1"/>
    <property type="molecule type" value="Genomic_DNA"/>
</dbReference>
<dbReference type="InterPro" id="IPR019734">
    <property type="entry name" value="TPR_rpt"/>
</dbReference>
<dbReference type="OrthoDB" id="9766710at2"/>
<protein>
    <submittedName>
        <fullName evidence="3">Tfp pilus assembly protein PilF</fullName>
    </submittedName>
</protein>
<dbReference type="PANTHER" id="PTHR12558:SF13">
    <property type="entry name" value="CELL DIVISION CYCLE PROTEIN 27 HOMOLOG"/>
    <property type="match status" value="1"/>
</dbReference>
<organism evidence="3 4">
    <name type="scientific">Palleronia pelagia</name>
    <dbReference type="NCBI Taxonomy" id="387096"/>
    <lineage>
        <taxon>Bacteria</taxon>
        <taxon>Pseudomonadati</taxon>
        <taxon>Pseudomonadota</taxon>
        <taxon>Alphaproteobacteria</taxon>
        <taxon>Rhodobacterales</taxon>
        <taxon>Roseobacteraceae</taxon>
        <taxon>Palleronia</taxon>
    </lineage>
</organism>
<reference evidence="4" key="1">
    <citation type="submission" date="2016-10" db="EMBL/GenBank/DDBJ databases">
        <authorList>
            <person name="Varghese N."/>
            <person name="Submissions S."/>
        </authorList>
    </citation>
    <scope>NUCLEOTIDE SEQUENCE [LARGE SCALE GENOMIC DNA]</scope>
    <source>
        <strain evidence="4">DSM 26893</strain>
    </source>
</reference>
<evidence type="ECO:0000313" key="4">
    <source>
        <dbReference type="Proteomes" id="UP000199372"/>
    </source>
</evidence>
<feature type="chain" id="PRO_5011508678" evidence="2">
    <location>
        <begin position="21"/>
        <end position="563"/>
    </location>
</feature>
<evidence type="ECO:0000256" key="1">
    <source>
        <dbReference type="PROSITE-ProRule" id="PRU00339"/>
    </source>
</evidence>
<dbReference type="Gene3D" id="1.25.40.10">
    <property type="entry name" value="Tetratricopeptide repeat domain"/>
    <property type="match status" value="2"/>
</dbReference>
<feature type="repeat" description="TPR" evidence="1">
    <location>
        <begin position="460"/>
        <end position="493"/>
    </location>
</feature>
<evidence type="ECO:0000256" key="2">
    <source>
        <dbReference type="SAM" id="SignalP"/>
    </source>
</evidence>
<dbReference type="Pfam" id="PF13181">
    <property type="entry name" value="TPR_8"/>
    <property type="match status" value="1"/>
</dbReference>